<name>A0A1G7P9C3_PSEOR</name>
<organism evidence="1 2">
    <name type="scientific">Pseudonocardia oroxyli</name>
    <dbReference type="NCBI Taxonomy" id="366584"/>
    <lineage>
        <taxon>Bacteria</taxon>
        <taxon>Bacillati</taxon>
        <taxon>Actinomycetota</taxon>
        <taxon>Actinomycetes</taxon>
        <taxon>Pseudonocardiales</taxon>
        <taxon>Pseudonocardiaceae</taxon>
        <taxon>Pseudonocardia</taxon>
    </lineage>
</organism>
<dbReference type="AlphaFoldDB" id="A0A1G7P9C3"/>
<dbReference type="STRING" id="366584.SAMN05216377_10751"/>
<sequence>MPDYGHPLRFGSFVTPAHATLRRPVDLAVLSEDLGRIW</sequence>
<protein>
    <submittedName>
        <fullName evidence="1">Uncharacterized protein</fullName>
    </submittedName>
</protein>
<reference evidence="1 2" key="1">
    <citation type="submission" date="2016-10" db="EMBL/GenBank/DDBJ databases">
        <authorList>
            <person name="de Groot N.N."/>
        </authorList>
    </citation>
    <scope>NUCLEOTIDE SEQUENCE [LARGE SCALE GENOMIC DNA]</scope>
    <source>
        <strain evidence="1 2">CGMCC 4.3143</strain>
    </source>
</reference>
<dbReference type="EMBL" id="FNBE01000007">
    <property type="protein sequence ID" value="SDF82811.1"/>
    <property type="molecule type" value="Genomic_DNA"/>
</dbReference>
<gene>
    <name evidence="1" type="ORF">SAMN05216377_10751</name>
</gene>
<evidence type="ECO:0000313" key="2">
    <source>
        <dbReference type="Proteomes" id="UP000198967"/>
    </source>
</evidence>
<dbReference type="Proteomes" id="UP000198967">
    <property type="component" value="Unassembled WGS sequence"/>
</dbReference>
<accession>A0A1G7P9C3</accession>
<evidence type="ECO:0000313" key="1">
    <source>
        <dbReference type="EMBL" id="SDF82811.1"/>
    </source>
</evidence>
<proteinExistence type="predicted"/>
<keyword evidence="2" id="KW-1185">Reference proteome</keyword>